<reference evidence="2 3" key="1">
    <citation type="submission" date="2019-03" db="EMBL/GenBank/DDBJ databases">
        <title>Genomic Encyclopedia of Type Strains, Phase III (KMG-III): the genomes of soil and plant-associated and newly described type strains.</title>
        <authorList>
            <person name="Whitman W."/>
        </authorList>
    </citation>
    <scope>NUCLEOTIDE SEQUENCE [LARGE SCALE GENOMIC DNA]</scope>
    <source>
        <strain evidence="2 3">LMG 29544</strain>
    </source>
</reference>
<sequence>MDIQVFLAPMSLTPIHAGTNSPSLWRSSQVGLGEQRVPDTGHLALPNELHGGGWPMNLPAGRPFG</sequence>
<dbReference type="Proteomes" id="UP000295509">
    <property type="component" value="Unassembled WGS sequence"/>
</dbReference>
<proteinExistence type="predicted"/>
<keyword evidence="3" id="KW-1185">Reference proteome</keyword>
<evidence type="ECO:0000256" key="1">
    <source>
        <dbReference type="SAM" id="MobiDB-lite"/>
    </source>
</evidence>
<dbReference type="AlphaFoldDB" id="A0A4R8LAI0"/>
<accession>A0A4R8LAI0</accession>
<gene>
    <name evidence="2" type="ORF">BX592_12987</name>
</gene>
<evidence type="ECO:0000313" key="2">
    <source>
        <dbReference type="EMBL" id="TDY38970.1"/>
    </source>
</evidence>
<protein>
    <submittedName>
        <fullName evidence="2">Uncharacterized protein</fullName>
    </submittedName>
</protein>
<organism evidence="2 3">
    <name type="scientific">Paraburkholderia rhizosphaerae</name>
    <dbReference type="NCBI Taxonomy" id="480658"/>
    <lineage>
        <taxon>Bacteria</taxon>
        <taxon>Pseudomonadati</taxon>
        <taxon>Pseudomonadota</taxon>
        <taxon>Betaproteobacteria</taxon>
        <taxon>Burkholderiales</taxon>
        <taxon>Burkholderiaceae</taxon>
        <taxon>Paraburkholderia</taxon>
    </lineage>
</organism>
<dbReference type="EMBL" id="SORE01000029">
    <property type="protein sequence ID" value="TDY38970.1"/>
    <property type="molecule type" value="Genomic_DNA"/>
</dbReference>
<evidence type="ECO:0000313" key="3">
    <source>
        <dbReference type="Proteomes" id="UP000295509"/>
    </source>
</evidence>
<name>A0A4R8LAI0_9BURK</name>
<feature type="region of interest" description="Disordered" evidence="1">
    <location>
        <begin position="46"/>
        <end position="65"/>
    </location>
</feature>
<comment type="caution">
    <text evidence="2">The sequence shown here is derived from an EMBL/GenBank/DDBJ whole genome shotgun (WGS) entry which is preliminary data.</text>
</comment>